<accession>A0A2P2J6H7</accession>
<evidence type="ECO:0000313" key="1">
    <source>
        <dbReference type="EMBL" id="MBW89084.1"/>
    </source>
</evidence>
<proteinExistence type="predicted"/>
<organism evidence="1">
    <name type="scientific">Rhizophora mucronata</name>
    <name type="common">Asiatic mangrove</name>
    <dbReference type="NCBI Taxonomy" id="61149"/>
    <lineage>
        <taxon>Eukaryota</taxon>
        <taxon>Viridiplantae</taxon>
        <taxon>Streptophyta</taxon>
        <taxon>Embryophyta</taxon>
        <taxon>Tracheophyta</taxon>
        <taxon>Spermatophyta</taxon>
        <taxon>Magnoliopsida</taxon>
        <taxon>eudicotyledons</taxon>
        <taxon>Gunneridae</taxon>
        <taxon>Pentapetalae</taxon>
        <taxon>rosids</taxon>
        <taxon>fabids</taxon>
        <taxon>Malpighiales</taxon>
        <taxon>Rhizophoraceae</taxon>
        <taxon>Rhizophora</taxon>
    </lineage>
</organism>
<dbReference type="AlphaFoldDB" id="A0A2P2J6H7"/>
<reference evidence="1" key="1">
    <citation type="submission" date="2018-02" db="EMBL/GenBank/DDBJ databases">
        <title>Rhizophora mucronata_Transcriptome.</title>
        <authorList>
            <person name="Meera S.P."/>
            <person name="Sreeshan A."/>
            <person name="Augustine A."/>
        </authorList>
    </citation>
    <scope>NUCLEOTIDE SEQUENCE</scope>
    <source>
        <tissue evidence="1">Leaf</tissue>
    </source>
</reference>
<protein>
    <submittedName>
        <fullName evidence="1">Uncharacterized protein</fullName>
    </submittedName>
</protein>
<sequence length="112" mass="12377">MGVQIPIASRPHGLGPHLPVNPRTQEPSTVLLVGQIGEPVNPDLVSPVRDRVMFVNEFKIILEDLEPLLFLSQCIVRFTVLHHPHLVHLPHLSLAPLRGQAVLHVVVNDGHV</sequence>
<dbReference type="EMBL" id="GGEC01008601">
    <property type="protein sequence ID" value="MBW89084.1"/>
    <property type="molecule type" value="Transcribed_RNA"/>
</dbReference>
<name>A0A2P2J6H7_RHIMU</name>